<proteinExistence type="predicted"/>
<protein>
    <recommendedName>
        <fullName evidence="1 8">Protein Rev</fullName>
    </recommendedName>
    <alternativeName>
        <fullName evidence="7 8">Regulator of expression of viral proteins</fullName>
    </alternativeName>
</protein>
<comment type="function">
    <text evidence="8">Escorts unspliced or incompletely spliced viral pre-mRNAs (late transcripts) out of the nucleus of infected cells. These pre-mRNAs carry a recognition sequence called Rev responsive element (RRE) located in the env gene, that is not present in fully spliced viral mRNAs (early transcripts). This function is essential since most viral proteins are translated from unspliced or partially spliced pre-mRNAs which cannot exit the nucleus by the pathway used by fully processed cellular mRNAs.</text>
</comment>
<gene>
    <name evidence="8 9" type="primary">rev</name>
</gene>
<dbReference type="EMBL" id="KJ201112">
    <property type="protein sequence ID" value="AHL41106.1"/>
    <property type="molecule type" value="Genomic_RNA"/>
</dbReference>
<organismHost>
    <name type="scientific">Cercopithecidae</name>
    <name type="common">Old World monkeys</name>
    <dbReference type="NCBI Taxonomy" id="9527"/>
</organismHost>
<comment type="subunit">
    <text evidence="8">Homomultimer; when bound to the RRE. Multimeric assembly is essential for activity.</text>
</comment>
<evidence type="ECO:0000256" key="8">
    <source>
        <dbReference type="RuleBase" id="RU364044"/>
    </source>
</evidence>
<evidence type="ECO:0000256" key="3">
    <source>
        <dbReference type="ARBA" id="ARBA00022562"/>
    </source>
</evidence>
<evidence type="ECO:0000256" key="1">
    <source>
        <dbReference type="ARBA" id="ARBA00020269"/>
    </source>
</evidence>
<evidence type="ECO:0000256" key="4">
    <source>
        <dbReference type="ARBA" id="ARBA00022816"/>
    </source>
</evidence>
<dbReference type="InterPro" id="IPR000625">
    <property type="entry name" value="REV_protein"/>
</dbReference>
<keyword evidence="2 8" id="KW-0813">Transport</keyword>
<dbReference type="GO" id="GO:0044196">
    <property type="term" value="C:host cell nucleolus"/>
    <property type="evidence" value="ECO:0007669"/>
    <property type="project" value="UniProtKB-SubCell"/>
</dbReference>
<evidence type="ECO:0000313" key="9">
    <source>
        <dbReference type="EMBL" id="AHL41106.1"/>
    </source>
</evidence>
<accession>W8QD82</accession>
<dbReference type="GO" id="GO:0003700">
    <property type="term" value="F:DNA-binding transcription factor activity"/>
    <property type="evidence" value="ECO:0007669"/>
    <property type="project" value="InterPro"/>
</dbReference>
<keyword evidence="3 8" id="KW-1048">Host nucleus</keyword>
<dbReference type="GO" id="GO:0003723">
    <property type="term" value="F:RNA binding"/>
    <property type="evidence" value="ECO:0007669"/>
    <property type="project" value="UniProtKB-KW"/>
</dbReference>
<organismHost>
    <name type="scientific">Pan troglodytes</name>
    <name type="common">Chimpanzee</name>
    <dbReference type="NCBI Taxonomy" id="9598"/>
</organismHost>
<evidence type="ECO:0000256" key="6">
    <source>
        <dbReference type="ARBA" id="ARBA00023200"/>
    </source>
</evidence>
<dbReference type="Gene3D" id="6.10.140.630">
    <property type="match status" value="1"/>
</dbReference>
<organism evidence="9">
    <name type="scientific">Simian immunodeficiency virus</name>
    <name type="common">SIV</name>
    <dbReference type="NCBI Taxonomy" id="11723"/>
    <lineage>
        <taxon>Viruses</taxon>
        <taxon>Riboviria</taxon>
        <taxon>Pararnavirae</taxon>
        <taxon>Artverviricota</taxon>
        <taxon>Revtraviricetes</taxon>
        <taxon>Ortervirales</taxon>
        <taxon>Retroviridae</taxon>
        <taxon>Orthoretrovirinae</taxon>
        <taxon>Lentivirus</taxon>
        <taxon>Lentivirus simimdef</taxon>
    </lineage>
</organism>
<keyword evidence="4 8" id="KW-0509">mRNA transport</keyword>
<evidence type="ECO:0000256" key="5">
    <source>
        <dbReference type="ARBA" id="ARBA00022884"/>
    </source>
</evidence>
<name>W8QD82_SIV</name>
<dbReference type="GO" id="GO:0051028">
    <property type="term" value="P:mRNA transport"/>
    <property type="evidence" value="ECO:0007669"/>
    <property type="project" value="UniProtKB-KW"/>
</dbReference>
<reference evidence="9" key="1">
    <citation type="submission" date="2014-01" db="EMBL/GenBank/DDBJ databases">
        <title>Type I IFN responses in rhesus macaques prevent SIV transmission and slow disease progression.</title>
        <authorList>
            <person name="Sandler N.G."/>
            <person name="Keele B.F."/>
            <person name="Douek D.C."/>
        </authorList>
    </citation>
    <scope>NUCLEOTIDE SEQUENCE</scope>
    <source>
        <strain evidence="9">SIVmac251</strain>
    </source>
</reference>
<sequence length="160" mass="18769">MSSHEREEELRKRLRLIHLLHQTNSYPTGPGTANQRRQRRRRWRRRWQQLLALADRIYSFPDPPTDTPLDLAIQQLQNLAIESIPDPPTNTPEALCDPTKDTYLQYGWSYFQEAVQAGWRSATETLAGAWGDLWETLRRGGRWILAIPRRIRQGLELTLL</sequence>
<dbReference type="Pfam" id="PF00424">
    <property type="entry name" value="REV"/>
    <property type="match status" value="1"/>
</dbReference>
<keyword evidence="6 8" id="KW-1035">Host cytoplasm</keyword>
<dbReference type="GO" id="GO:0030430">
    <property type="term" value="C:host cell cytoplasm"/>
    <property type="evidence" value="ECO:0007669"/>
    <property type="project" value="UniProtKB-SubCell"/>
</dbReference>
<comment type="subcellular location">
    <subcellularLocation>
        <location evidence="8">Host cytoplasm</location>
    </subcellularLocation>
    <subcellularLocation>
        <location evidence="8">Host nucleus</location>
        <location evidence="8">Host nucleolus</location>
    </subcellularLocation>
</comment>
<evidence type="ECO:0000256" key="7">
    <source>
        <dbReference type="ARBA" id="ARBA00031496"/>
    </source>
</evidence>
<evidence type="ECO:0000256" key="2">
    <source>
        <dbReference type="ARBA" id="ARBA00022448"/>
    </source>
</evidence>
<keyword evidence="5 8" id="KW-0694">RNA-binding</keyword>